<comment type="caution">
    <text evidence="1">The sequence shown here is derived from an EMBL/GenBank/DDBJ whole genome shotgun (WGS) entry which is preliminary data.</text>
</comment>
<gene>
    <name evidence="1" type="ORF">Pint_06857</name>
</gene>
<proteinExistence type="predicted"/>
<dbReference type="Proteomes" id="UP001163603">
    <property type="component" value="Chromosome 10"/>
</dbReference>
<name>A0ACC0XR42_9ROSI</name>
<accession>A0ACC0XR42</accession>
<sequence>MAALSLEGSFHQSSSCGTVRSHTYRGSCLWSSYCCHKERGPGDIVKVLNNGLLPLFMDRTPSNTTEKLIEAITQKASLNGSASVTHTPECDESSRIEYRLDQSRLHIGNCGSELYYLWRDTVTELDYEAHVEYKWPGENERSMVIRLARTEHGAQVDDIAENVIPSQMHFLVTKLRTNLTYKWQTRRVDDLHQRLQRLQMRGFRCNLVYTHAASRLNMVPLFASRKQALRGDTDYENLLAGLQKTVIVRGTVDCSSEKLLRGEESSKREDSVPQDSPNIVM</sequence>
<evidence type="ECO:0000313" key="1">
    <source>
        <dbReference type="EMBL" id="KAJ0023991.1"/>
    </source>
</evidence>
<organism evidence="1 2">
    <name type="scientific">Pistacia integerrima</name>
    <dbReference type="NCBI Taxonomy" id="434235"/>
    <lineage>
        <taxon>Eukaryota</taxon>
        <taxon>Viridiplantae</taxon>
        <taxon>Streptophyta</taxon>
        <taxon>Embryophyta</taxon>
        <taxon>Tracheophyta</taxon>
        <taxon>Spermatophyta</taxon>
        <taxon>Magnoliopsida</taxon>
        <taxon>eudicotyledons</taxon>
        <taxon>Gunneridae</taxon>
        <taxon>Pentapetalae</taxon>
        <taxon>rosids</taxon>
        <taxon>malvids</taxon>
        <taxon>Sapindales</taxon>
        <taxon>Anacardiaceae</taxon>
        <taxon>Pistacia</taxon>
    </lineage>
</organism>
<dbReference type="EMBL" id="CM047745">
    <property type="protein sequence ID" value="KAJ0023991.1"/>
    <property type="molecule type" value="Genomic_DNA"/>
</dbReference>
<evidence type="ECO:0000313" key="2">
    <source>
        <dbReference type="Proteomes" id="UP001163603"/>
    </source>
</evidence>
<reference evidence="2" key="1">
    <citation type="journal article" date="2023" name="G3 (Bethesda)">
        <title>Genome assembly and association tests identify interacting loci associated with vigor, precocity, and sex in interspecific pistachio rootstocks.</title>
        <authorList>
            <person name="Palmer W."/>
            <person name="Jacygrad E."/>
            <person name="Sagayaradj S."/>
            <person name="Cavanaugh K."/>
            <person name="Han R."/>
            <person name="Bertier L."/>
            <person name="Beede B."/>
            <person name="Kafkas S."/>
            <person name="Golino D."/>
            <person name="Preece J."/>
            <person name="Michelmore R."/>
        </authorList>
    </citation>
    <scope>NUCLEOTIDE SEQUENCE [LARGE SCALE GENOMIC DNA]</scope>
</reference>
<protein>
    <submittedName>
        <fullName evidence="1">Uncharacterized protein</fullName>
    </submittedName>
</protein>
<keyword evidence="2" id="KW-1185">Reference proteome</keyword>